<gene>
    <name evidence="1" type="ORF">I4F81_010473</name>
</gene>
<organism evidence="1 2">
    <name type="scientific">Pyropia yezoensis</name>
    <name type="common">Susabi-nori</name>
    <name type="synonym">Porphyra yezoensis</name>
    <dbReference type="NCBI Taxonomy" id="2788"/>
    <lineage>
        <taxon>Eukaryota</taxon>
        <taxon>Rhodophyta</taxon>
        <taxon>Bangiophyceae</taxon>
        <taxon>Bangiales</taxon>
        <taxon>Bangiaceae</taxon>
        <taxon>Pyropia</taxon>
    </lineage>
</organism>
<proteinExistence type="predicted"/>
<dbReference type="EMBL" id="CM020620">
    <property type="protein sequence ID" value="KAK1867976.1"/>
    <property type="molecule type" value="Genomic_DNA"/>
</dbReference>
<evidence type="ECO:0000313" key="2">
    <source>
        <dbReference type="Proteomes" id="UP000798662"/>
    </source>
</evidence>
<name>A0ACC3CCH7_PYRYE</name>
<sequence length="151" mass="16141">MDMSSEFCGACGAVLLLGAGGSPTCDVCGSSLPSGEAIGGLKLVTRRRLAPSETLRQLTEAATDVGGAQEAVISETCPQCKNDKMSFHTAQLRSADEGQTIFYTCLKCKYAAVEGAARCCVRERQGLCSERRLRGTHAGLGSRWRWLTSWC</sequence>
<dbReference type="Proteomes" id="UP000798662">
    <property type="component" value="Chromosome 3"/>
</dbReference>
<accession>A0ACC3CCH7</accession>
<protein>
    <submittedName>
        <fullName evidence="1">Uncharacterized protein</fullName>
    </submittedName>
</protein>
<keyword evidence="2" id="KW-1185">Reference proteome</keyword>
<reference evidence="1" key="1">
    <citation type="submission" date="2019-11" db="EMBL/GenBank/DDBJ databases">
        <title>Nori genome reveals adaptations in red seaweeds to the harsh intertidal environment.</title>
        <authorList>
            <person name="Wang D."/>
            <person name="Mao Y."/>
        </authorList>
    </citation>
    <scope>NUCLEOTIDE SEQUENCE</scope>
    <source>
        <tissue evidence="1">Gametophyte</tissue>
    </source>
</reference>
<evidence type="ECO:0000313" key="1">
    <source>
        <dbReference type="EMBL" id="KAK1867976.1"/>
    </source>
</evidence>
<comment type="caution">
    <text evidence="1">The sequence shown here is derived from an EMBL/GenBank/DDBJ whole genome shotgun (WGS) entry which is preliminary data.</text>
</comment>